<evidence type="ECO:0000313" key="1">
    <source>
        <dbReference type="EMBL" id="CAL1389020.1"/>
    </source>
</evidence>
<protein>
    <submittedName>
        <fullName evidence="1">Uncharacterized protein</fullName>
    </submittedName>
</protein>
<proteinExistence type="predicted"/>
<accession>A0AAV2EUA5</accession>
<dbReference type="Proteomes" id="UP001497516">
    <property type="component" value="Chromosome 5"/>
</dbReference>
<keyword evidence="2" id="KW-1185">Reference proteome</keyword>
<evidence type="ECO:0000313" key="2">
    <source>
        <dbReference type="Proteomes" id="UP001497516"/>
    </source>
</evidence>
<reference evidence="1 2" key="1">
    <citation type="submission" date="2024-04" db="EMBL/GenBank/DDBJ databases">
        <authorList>
            <person name="Fracassetti M."/>
        </authorList>
    </citation>
    <scope>NUCLEOTIDE SEQUENCE [LARGE SCALE GENOMIC DNA]</scope>
</reference>
<organism evidence="1 2">
    <name type="scientific">Linum trigynum</name>
    <dbReference type="NCBI Taxonomy" id="586398"/>
    <lineage>
        <taxon>Eukaryota</taxon>
        <taxon>Viridiplantae</taxon>
        <taxon>Streptophyta</taxon>
        <taxon>Embryophyta</taxon>
        <taxon>Tracheophyta</taxon>
        <taxon>Spermatophyta</taxon>
        <taxon>Magnoliopsida</taxon>
        <taxon>eudicotyledons</taxon>
        <taxon>Gunneridae</taxon>
        <taxon>Pentapetalae</taxon>
        <taxon>rosids</taxon>
        <taxon>fabids</taxon>
        <taxon>Malpighiales</taxon>
        <taxon>Linaceae</taxon>
        <taxon>Linum</taxon>
    </lineage>
</organism>
<dbReference type="EMBL" id="OZ034818">
    <property type="protein sequence ID" value="CAL1389020.1"/>
    <property type="molecule type" value="Genomic_DNA"/>
</dbReference>
<name>A0AAV2EUA5_9ROSI</name>
<sequence length="406" mass="46040">MAPSNPQLNVSLAPAAIFTNRGFRNAETYSKFLRSFRDRVLHPTFLIPPTIFNRYRLRVNGYLHDLEWSSLLKNQLLDQCPEVVRMFYASMQCGPGRTPSYFTTTVYNFNVTVTKDMLANLLHLPHDGYIAGSIEEFNSYGFHPIDTMSYLSRDSGKYQSSMFSIERLPDDLKALQFYITHMFLPREAETTTTLEESDLWIMFNARTGCRISYASLMFNHMIKYREEDCGGKLPFGPQITTLLALVGVDLRDKLTSRDVHSDLQAQHVLRRTLSGLGPRKLAKVQGGDKAAKAGTDSAEEEHEVEEEAWMKGKTAELAAAEISSLDKGKGVVEWSAKRKKSRSMDHVQEGLRLEKEGKSLIRDFTLVLKGKEASSSSKRVNRVLFVPLEDEEVDPSEYASSPEYTY</sequence>
<gene>
    <name evidence="1" type="ORF">LTRI10_LOCUS29910</name>
</gene>
<dbReference type="AlphaFoldDB" id="A0AAV2EUA5"/>